<dbReference type="Proteomes" id="UP000022910">
    <property type="component" value="Unassembled WGS sequence"/>
</dbReference>
<sequence length="69" mass="7010">MKISYTLILAINLALFTASSVATPIGNIGNGVIISPPPPPDGPKGGPKGHNTISYVSNWCSNGTSSEKG</sequence>
<dbReference type="AlphaFoldDB" id="A0A015LJ74"/>
<evidence type="ECO:0000313" key="2">
    <source>
        <dbReference type="EMBL" id="EXX79774.1"/>
    </source>
</evidence>
<proteinExistence type="predicted"/>
<protein>
    <submittedName>
        <fullName evidence="2">Uncharacterized protein</fullName>
    </submittedName>
</protein>
<evidence type="ECO:0000313" key="4">
    <source>
        <dbReference type="Proteomes" id="UP000022910"/>
    </source>
</evidence>
<feature type="chain" id="PRO_5007367061" evidence="1">
    <location>
        <begin position="23"/>
        <end position="69"/>
    </location>
</feature>
<keyword evidence="1" id="KW-0732">Signal</keyword>
<dbReference type="STRING" id="1432141.A0A015LJ74"/>
<keyword evidence="4" id="KW-1185">Reference proteome</keyword>
<evidence type="ECO:0000256" key="1">
    <source>
        <dbReference type="SAM" id="SignalP"/>
    </source>
</evidence>
<comment type="caution">
    <text evidence="2">The sequence shown here is derived from an EMBL/GenBank/DDBJ whole genome shotgun (WGS) entry which is preliminary data.</text>
</comment>
<dbReference type="HOGENOM" id="CLU_2777257_0_0_1"/>
<feature type="signal peptide" evidence="1">
    <location>
        <begin position="1"/>
        <end position="22"/>
    </location>
</feature>
<name>A0A015LJ74_RHIIW</name>
<evidence type="ECO:0000313" key="3">
    <source>
        <dbReference type="EMBL" id="EXX79959.1"/>
    </source>
</evidence>
<organism evidence="2 4">
    <name type="scientific">Rhizophagus irregularis (strain DAOM 197198w)</name>
    <name type="common">Glomus intraradices</name>
    <dbReference type="NCBI Taxonomy" id="1432141"/>
    <lineage>
        <taxon>Eukaryota</taxon>
        <taxon>Fungi</taxon>
        <taxon>Fungi incertae sedis</taxon>
        <taxon>Mucoromycota</taxon>
        <taxon>Glomeromycotina</taxon>
        <taxon>Glomeromycetes</taxon>
        <taxon>Glomerales</taxon>
        <taxon>Glomeraceae</taxon>
        <taxon>Rhizophagus</taxon>
    </lineage>
</organism>
<reference evidence="2 4" key="1">
    <citation type="submission" date="2014-02" db="EMBL/GenBank/DDBJ databases">
        <title>Single nucleus genome sequencing reveals high similarity among nuclei of an endomycorrhizal fungus.</title>
        <authorList>
            <person name="Lin K."/>
            <person name="Geurts R."/>
            <person name="Zhang Z."/>
            <person name="Limpens E."/>
            <person name="Saunders D.G."/>
            <person name="Mu D."/>
            <person name="Pang E."/>
            <person name="Cao H."/>
            <person name="Cha H."/>
            <person name="Lin T."/>
            <person name="Zhou Q."/>
            <person name="Shang Y."/>
            <person name="Li Y."/>
            <person name="Ivanov S."/>
            <person name="Sharma T."/>
            <person name="Velzen R.V."/>
            <person name="Ruijter N.D."/>
            <person name="Aanen D.K."/>
            <person name="Win J."/>
            <person name="Kamoun S."/>
            <person name="Bisseling T."/>
            <person name="Huang S."/>
        </authorList>
    </citation>
    <scope>NUCLEOTIDE SEQUENCE [LARGE SCALE GENOMIC DNA]</scope>
    <source>
        <strain evidence="2">DAOM 197198w</strain>
        <strain evidence="4">DAOM197198w</strain>
    </source>
</reference>
<dbReference type="EMBL" id="JEMT01001411">
    <property type="protein sequence ID" value="EXX79774.1"/>
    <property type="molecule type" value="Genomic_DNA"/>
</dbReference>
<accession>A0A015LJ74</accession>
<gene>
    <name evidence="3" type="ORF">RirG_000580</name>
    <name evidence="2" type="ORF">RirG_002380</name>
</gene>
<dbReference type="EMBL" id="JEMT01000330">
    <property type="protein sequence ID" value="EXX79959.1"/>
    <property type="molecule type" value="Genomic_DNA"/>
</dbReference>